<accession>A0AAX1N1K8</accession>
<dbReference type="PROSITE" id="PS51704">
    <property type="entry name" value="GP_PDE"/>
    <property type="match status" value="1"/>
</dbReference>
<dbReference type="RefSeq" id="WP_169662924.1">
    <property type="nucleotide sequence ID" value="NZ_CP076132.1"/>
</dbReference>
<gene>
    <name evidence="2" type="ORF">KMW28_17495</name>
</gene>
<evidence type="ECO:0000259" key="1">
    <source>
        <dbReference type="PROSITE" id="PS51704"/>
    </source>
</evidence>
<reference evidence="2 3" key="1">
    <citation type="submission" date="2021-05" db="EMBL/GenBank/DDBJ databases">
        <title>Comparative genomic studies on the polysaccharide-degrading batcterial strains of the Flammeovirga genus.</title>
        <authorList>
            <person name="Zewei F."/>
            <person name="Zheng Z."/>
            <person name="Yu L."/>
            <person name="Ruyue G."/>
            <person name="Yanhong M."/>
            <person name="Yuanyuan C."/>
            <person name="Jingyan G."/>
            <person name="Wenjun H."/>
        </authorList>
    </citation>
    <scope>NUCLEOTIDE SEQUENCE [LARGE SCALE GENOMIC DNA]</scope>
    <source>
        <strain evidence="2 3">NBRC:100898</strain>
    </source>
</reference>
<dbReference type="Pfam" id="PF03009">
    <property type="entry name" value="GDPD"/>
    <property type="match status" value="1"/>
</dbReference>
<dbReference type="AlphaFoldDB" id="A0AAX1N1K8"/>
<dbReference type="PANTHER" id="PTHR46211:SF14">
    <property type="entry name" value="GLYCEROPHOSPHODIESTER PHOSPHODIESTERASE"/>
    <property type="match status" value="1"/>
</dbReference>
<dbReference type="KEGG" id="fya:KMW28_17495"/>
<dbReference type="Proteomes" id="UP000678679">
    <property type="component" value="Chromosome 1"/>
</dbReference>
<dbReference type="SUPFAM" id="SSF51695">
    <property type="entry name" value="PLC-like phosphodiesterases"/>
    <property type="match status" value="1"/>
</dbReference>
<keyword evidence="3" id="KW-1185">Reference proteome</keyword>
<dbReference type="GO" id="GO:0008081">
    <property type="term" value="F:phosphoric diester hydrolase activity"/>
    <property type="evidence" value="ECO:0007669"/>
    <property type="project" value="InterPro"/>
</dbReference>
<sequence>MKNVFPYLLILLTVFGCQKKQQQTIDLQGHRGCRGIYPENTNEAFLKALEIGVTTLEMDVVISKDKKVVVSHEPFFSHEIAISPQGATITKGTEHDHNIYALNYDDIKKYDVGSRPHDRFPHQKKFVTYKPLLSEVIENAEAYAKEHQLKKPYYNIEIKRQPKYDSIYHPGVEEFAQLVMDEIKKYPFKERIFIQSFDVESLQEVRKIAPEYKTVYLIENEKSFEENMNTLGYTPEVYSPYFELVDQELVEKCKAKNMLIIPWTVNETQDMEAMINLKVDGIISDYPGRLKEVLEEHGILII</sequence>
<dbReference type="InterPro" id="IPR030395">
    <property type="entry name" value="GP_PDE_dom"/>
</dbReference>
<organism evidence="2 3">
    <name type="scientific">Flammeovirga yaeyamensis</name>
    <dbReference type="NCBI Taxonomy" id="367791"/>
    <lineage>
        <taxon>Bacteria</taxon>
        <taxon>Pseudomonadati</taxon>
        <taxon>Bacteroidota</taxon>
        <taxon>Cytophagia</taxon>
        <taxon>Cytophagales</taxon>
        <taxon>Flammeovirgaceae</taxon>
        <taxon>Flammeovirga</taxon>
    </lineage>
</organism>
<evidence type="ECO:0000313" key="2">
    <source>
        <dbReference type="EMBL" id="QWG01439.1"/>
    </source>
</evidence>
<dbReference type="EMBL" id="CP076132">
    <property type="protein sequence ID" value="QWG01439.1"/>
    <property type="molecule type" value="Genomic_DNA"/>
</dbReference>
<dbReference type="PANTHER" id="PTHR46211">
    <property type="entry name" value="GLYCEROPHOSPHORYL DIESTER PHOSPHODIESTERASE"/>
    <property type="match status" value="1"/>
</dbReference>
<dbReference type="InterPro" id="IPR017946">
    <property type="entry name" value="PLC-like_Pdiesterase_TIM-brl"/>
</dbReference>
<protein>
    <submittedName>
        <fullName evidence="2">Glycerophosphodiester phosphodiesterase</fullName>
    </submittedName>
</protein>
<name>A0AAX1N1K8_9BACT</name>
<dbReference type="PROSITE" id="PS51257">
    <property type="entry name" value="PROKAR_LIPOPROTEIN"/>
    <property type="match status" value="1"/>
</dbReference>
<dbReference type="GO" id="GO:0006629">
    <property type="term" value="P:lipid metabolic process"/>
    <property type="evidence" value="ECO:0007669"/>
    <property type="project" value="InterPro"/>
</dbReference>
<evidence type="ECO:0000313" key="3">
    <source>
        <dbReference type="Proteomes" id="UP000678679"/>
    </source>
</evidence>
<dbReference type="CDD" id="cd08567">
    <property type="entry name" value="GDPD_SpGDE_like"/>
    <property type="match status" value="1"/>
</dbReference>
<feature type="domain" description="GP-PDE" evidence="1">
    <location>
        <begin position="25"/>
        <end position="294"/>
    </location>
</feature>
<dbReference type="Gene3D" id="3.20.20.190">
    <property type="entry name" value="Phosphatidylinositol (PI) phosphodiesterase"/>
    <property type="match status" value="1"/>
</dbReference>
<proteinExistence type="predicted"/>